<dbReference type="AlphaFoldDB" id="A0AAP6BNH1"/>
<dbReference type="Pfam" id="PF13649">
    <property type="entry name" value="Methyltransf_25"/>
    <property type="match status" value="1"/>
</dbReference>
<dbReference type="Gene3D" id="3.40.50.150">
    <property type="entry name" value="Vaccinia Virus protein VP39"/>
    <property type="match status" value="1"/>
</dbReference>
<gene>
    <name evidence="2" type="ORF">SFH28_04255</name>
</gene>
<dbReference type="InterPro" id="IPR029063">
    <property type="entry name" value="SAM-dependent_MTases_sf"/>
</dbReference>
<keyword evidence="2" id="KW-0808">Transferase</keyword>
<dbReference type="GO" id="GO:0008168">
    <property type="term" value="F:methyltransferase activity"/>
    <property type="evidence" value="ECO:0007669"/>
    <property type="project" value="UniProtKB-KW"/>
</dbReference>
<dbReference type="InterPro" id="IPR041698">
    <property type="entry name" value="Methyltransf_25"/>
</dbReference>
<evidence type="ECO:0000313" key="2">
    <source>
        <dbReference type="EMBL" id="MDX5040075.1"/>
    </source>
</evidence>
<dbReference type="GO" id="GO:0032259">
    <property type="term" value="P:methylation"/>
    <property type="evidence" value="ECO:0007669"/>
    <property type="project" value="UniProtKB-KW"/>
</dbReference>
<dbReference type="GO" id="GO:0003723">
    <property type="term" value="F:RNA binding"/>
    <property type="evidence" value="ECO:0007669"/>
    <property type="project" value="UniProtKB-KW"/>
</dbReference>
<keyword evidence="2" id="KW-0489">Methyltransferase</keyword>
<feature type="domain" description="Methyltransferase" evidence="1">
    <location>
        <begin position="37"/>
        <end position="128"/>
    </location>
</feature>
<proteinExistence type="predicted"/>
<organism evidence="2">
    <name type="scientific">Streptococcus anginosus</name>
    <dbReference type="NCBI Taxonomy" id="1328"/>
    <lineage>
        <taxon>Bacteria</taxon>
        <taxon>Bacillati</taxon>
        <taxon>Bacillota</taxon>
        <taxon>Bacilli</taxon>
        <taxon>Lactobacillales</taxon>
        <taxon>Streptococcaceae</taxon>
        <taxon>Streptococcus</taxon>
        <taxon>Streptococcus anginosus group</taxon>
    </lineage>
</organism>
<dbReference type="EMBL" id="JAWWVP010000003">
    <property type="protein sequence ID" value="MDX5040075.1"/>
    <property type="molecule type" value="Genomic_DNA"/>
</dbReference>
<dbReference type="EC" id="2.1.-.-" evidence="2"/>
<evidence type="ECO:0000259" key="1">
    <source>
        <dbReference type="Pfam" id="PF13649"/>
    </source>
</evidence>
<reference evidence="2" key="1">
    <citation type="submission" date="2023-11" db="EMBL/GenBank/DDBJ databases">
        <title>Streptococcus anginosus urogential strains.</title>
        <authorList>
            <person name="Appleberry H."/>
            <person name="Garcia-Israel J."/>
            <person name="Wolfe A."/>
            <person name="Putonti C."/>
        </authorList>
    </citation>
    <scope>NUCLEOTIDE SEQUENCE</scope>
    <source>
        <strain evidence="2">UMB1758</strain>
    </source>
</reference>
<dbReference type="RefSeq" id="WP_026624712.1">
    <property type="nucleotide sequence ID" value="NZ_JAKUZE010000013.1"/>
</dbReference>
<comment type="caution">
    <text evidence="2">The sequence shown here is derived from an EMBL/GenBank/DDBJ whole genome shotgun (WGS) entry which is preliminary data.</text>
</comment>
<accession>A0AAP6BNH1</accession>
<dbReference type="SUPFAM" id="SSF53335">
    <property type="entry name" value="S-adenosyl-L-methionine-dependent methyltransferases"/>
    <property type="match status" value="1"/>
</dbReference>
<dbReference type="CDD" id="cd02440">
    <property type="entry name" value="AdoMet_MTases"/>
    <property type="match status" value="1"/>
</dbReference>
<sequence>MYGAEVEFYDITSRNSWKQDKKIIDEIMPLVRKKGIVFDIGAGTGNLSIYISEMFDCEKIYAIEKSPEMRIALMSKLQNVIAKKNNITVIDTNIFEIEFTKDISAVFLMGVVGHFNMHEREFLWQNLGEKLEKDTPILISNLSREYFYIKNGTVLENVRVGDYECELIMKEKKYMGKNKFQWKFLINISRDKVSQRQMVYTLEWENIDNECIINELYKFGIKGIQISNNYILAYKN</sequence>
<protein>
    <submittedName>
        <fullName evidence="2">Class I SAM-dependent methyltransferase</fullName>
        <ecNumber evidence="2">2.1.-.-</ecNumber>
    </submittedName>
</protein>
<name>A0AAP6BNH1_STRAP</name>